<keyword evidence="1" id="KW-0472">Membrane</keyword>
<accession>A0A2A5QSV0</accession>
<sequence length="129" mass="12730">MTDHSRRGETEPADPARPWPVLVAVGLAGSEVGIVVGLVPVAVGGLVVFAASVAGILADADYVDRPLVLAAEFGAVFVVVGAILVAHGSGTLSIRPLESLSGLASRGGALVLAGLVTIAGAGIVGTQRK</sequence>
<comment type="caution">
    <text evidence="2">The sequence shown here is derived from an EMBL/GenBank/DDBJ whole genome shotgun (WGS) entry which is preliminary data.</text>
</comment>
<keyword evidence="1" id="KW-0812">Transmembrane</keyword>
<evidence type="ECO:0008006" key="4">
    <source>
        <dbReference type="Google" id="ProtNLM"/>
    </source>
</evidence>
<gene>
    <name evidence="2" type="ORF">CP557_04670</name>
</gene>
<feature type="transmembrane region" description="Helical" evidence="1">
    <location>
        <begin position="107"/>
        <end position="126"/>
    </location>
</feature>
<feature type="transmembrane region" description="Helical" evidence="1">
    <location>
        <begin position="67"/>
        <end position="87"/>
    </location>
</feature>
<dbReference type="EMBL" id="NXNI01000001">
    <property type="protein sequence ID" value="PCR89892.1"/>
    <property type="molecule type" value="Genomic_DNA"/>
</dbReference>
<evidence type="ECO:0000313" key="3">
    <source>
        <dbReference type="Proteomes" id="UP000219689"/>
    </source>
</evidence>
<dbReference type="InterPro" id="IPR055963">
    <property type="entry name" value="DUF7541"/>
</dbReference>
<dbReference type="AlphaFoldDB" id="A0A2A5QSV0"/>
<organism evidence="2 3">
    <name type="scientific">Natrinema ejinorense</name>
    <dbReference type="NCBI Taxonomy" id="373386"/>
    <lineage>
        <taxon>Archaea</taxon>
        <taxon>Methanobacteriati</taxon>
        <taxon>Methanobacteriota</taxon>
        <taxon>Stenosarchaea group</taxon>
        <taxon>Halobacteria</taxon>
        <taxon>Halobacteriales</taxon>
        <taxon>Natrialbaceae</taxon>
        <taxon>Natrinema</taxon>
    </lineage>
</organism>
<proteinExistence type="predicted"/>
<dbReference type="Pfam" id="PF24396">
    <property type="entry name" value="DUF7541"/>
    <property type="match status" value="1"/>
</dbReference>
<name>A0A2A5QSV0_9EURY</name>
<keyword evidence="1" id="KW-1133">Transmembrane helix</keyword>
<dbReference type="OrthoDB" id="206484at2157"/>
<protein>
    <recommendedName>
        <fullName evidence="4">Cox cluster protein</fullName>
    </recommendedName>
</protein>
<dbReference type="Proteomes" id="UP000219689">
    <property type="component" value="Unassembled WGS sequence"/>
</dbReference>
<dbReference type="RefSeq" id="WP_097378835.1">
    <property type="nucleotide sequence ID" value="NZ_NXNI01000001.1"/>
</dbReference>
<reference evidence="2 3" key="1">
    <citation type="submission" date="2017-09" db="EMBL/GenBank/DDBJ databases">
        <title>Genome sequences of Natrinema ejinorence JCM 13890T.</title>
        <authorList>
            <person name="Roh S.W."/>
            <person name="Kim Y.B."/>
            <person name="Kim J.Y."/>
        </authorList>
    </citation>
    <scope>NUCLEOTIDE SEQUENCE [LARGE SCALE GENOMIC DNA]</scope>
    <source>
        <strain evidence="2 3">JCM 13890</strain>
    </source>
</reference>
<keyword evidence="3" id="KW-1185">Reference proteome</keyword>
<evidence type="ECO:0000256" key="1">
    <source>
        <dbReference type="SAM" id="Phobius"/>
    </source>
</evidence>
<evidence type="ECO:0000313" key="2">
    <source>
        <dbReference type="EMBL" id="PCR89892.1"/>
    </source>
</evidence>
<feature type="transmembrane region" description="Helical" evidence="1">
    <location>
        <begin position="32"/>
        <end position="58"/>
    </location>
</feature>